<protein>
    <submittedName>
        <fullName evidence="1">Uncharacterized protein</fullName>
    </submittedName>
</protein>
<reference evidence="2" key="4">
    <citation type="submission" date="2015-02" db="EMBL/GenBank/DDBJ databases">
        <title>Complete genome sequence of Francisella tularensis LVS (Live Vaccine Strain).</title>
        <authorList>
            <person name="Chain P."/>
            <person name="Larimer F."/>
            <person name="Land M."/>
            <person name="Stilwagen S."/>
            <person name="Larsson P."/>
            <person name="Bearden S."/>
            <person name="Chu M."/>
            <person name="Oyston P."/>
            <person name="Forsman M."/>
            <person name="Andersson S."/>
            <person name="Lindler L."/>
            <person name="Titball R."/>
            <person name="Garcia E."/>
        </authorList>
    </citation>
    <scope>NUCLEOTIDE SEQUENCE</scope>
    <source>
        <strain evidence="2">LVS</strain>
    </source>
</reference>
<evidence type="ECO:0000313" key="4">
    <source>
        <dbReference type="Proteomes" id="UP000031874"/>
    </source>
</evidence>
<dbReference type="AlphaFoldDB" id="A0AAI8BI63"/>
<evidence type="ECO:0000313" key="2">
    <source>
        <dbReference type="EMBL" id="CAJ78971.1"/>
    </source>
</evidence>
<reference evidence="1 4" key="3">
    <citation type="journal article" date="2015" name="Genome Announc.">
        <title>Genome sequencing of 18 francisella strains to aid in assay development and testing.</title>
        <authorList>
            <person name="Johnson S.L."/>
            <person name="Daligault H.E."/>
            <person name="Davenport K.W."/>
            <person name="Coyne S.R."/>
            <person name="Frey K.G."/>
            <person name="Koroleva G.I."/>
            <person name="Broomall S.M."/>
            <person name="Bishop-Lilly K.A."/>
            <person name="Bruce D.C."/>
            <person name="Chertkov O."/>
            <person name="Freitas T."/>
            <person name="Jaissle J."/>
            <person name="Ladner J.T."/>
            <person name="Rosenzweig C.N."/>
            <person name="Gibbons H.S."/>
            <person name="Palacios G.F."/>
            <person name="Redden C.L."/>
            <person name="Xu Y."/>
            <person name="Minogue T.D."/>
            <person name="Chain P.S."/>
        </authorList>
    </citation>
    <scope>NUCLEOTIDE SEQUENCE [LARGE SCALE GENOMIC DNA]</scope>
    <source>
        <strain evidence="1 4">LVS</strain>
    </source>
</reference>
<dbReference type="KEGG" id="ftl:FTL_0531"/>
<reference evidence="3" key="2">
    <citation type="submission" date="2006-03" db="EMBL/GenBank/DDBJ databases">
        <title>Complete genome sequence of Francisella tularensis LVS (Live Vaccine Strain).</title>
        <authorList>
            <person name="Chain P."/>
            <person name="Larimer F."/>
            <person name="Land M."/>
            <person name="Stilwagen S."/>
            <person name="Larsson P."/>
            <person name="Bearden S."/>
            <person name="Chu M."/>
            <person name="Oyston P."/>
            <person name="Forsman M."/>
            <person name="Andersson S."/>
            <person name="Lindler L."/>
            <person name="Titball R."/>
            <person name="Garcia E."/>
        </authorList>
    </citation>
    <scope>NUCLEOTIDE SEQUENCE [LARGE SCALE GENOMIC DNA]</scope>
    <source>
        <strain evidence="3">LVS</strain>
    </source>
</reference>
<reference evidence="2" key="1">
    <citation type="submission" date="2006-02" db="EMBL/GenBank/DDBJ databases">
        <authorList>
            <consortium name="Microbial Genomics Group"/>
            <consortium name="Lawrence Livermore National Laboratory"/>
            <consortium name="and the Genome Analysis Group"/>
            <consortium name="Oak Ridge National Laboratory"/>
            <person name="Larimer F.W."/>
        </authorList>
    </citation>
    <scope>NUCLEOTIDE SEQUENCE</scope>
    <source>
        <strain evidence="2">LVS</strain>
    </source>
</reference>
<gene>
    <name evidence="2" type="ordered locus">FTL_0531</name>
    <name evidence="1" type="ORF">AW21_1403</name>
</gene>
<name>A0AAI8BI63_FRATH</name>
<dbReference type="EMBL" id="CP009694">
    <property type="protein sequence ID" value="AJI59246.1"/>
    <property type="molecule type" value="Genomic_DNA"/>
</dbReference>
<proteinExistence type="predicted"/>
<sequence>MITAFYHFNDINRMNVNSTNDWYVCHDQWNKCLENSQKNTAGGLTFPFVMNIVYNAGDYSPVLKTYLNICAEGSTNTKEYKNINN</sequence>
<dbReference type="Proteomes" id="UP000031874">
    <property type="component" value="Chromosome"/>
</dbReference>
<evidence type="ECO:0000313" key="3">
    <source>
        <dbReference type="Proteomes" id="UP000001944"/>
    </source>
</evidence>
<evidence type="ECO:0000313" key="1">
    <source>
        <dbReference type="EMBL" id="AJI59246.1"/>
    </source>
</evidence>
<dbReference type="EMBL" id="AM233362">
    <property type="protein sequence ID" value="CAJ78971.1"/>
    <property type="molecule type" value="Genomic_DNA"/>
</dbReference>
<organism evidence="1 4">
    <name type="scientific">Francisella tularensis subsp. holarctica (strain LVS)</name>
    <dbReference type="NCBI Taxonomy" id="376619"/>
    <lineage>
        <taxon>Bacteria</taxon>
        <taxon>Pseudomonadati</taxon>
        <taxon>Pseudomonadota</taxon>
        <taxon>Gammaproteobacteria</taxon>
        <taxon>Thiotrichales</taxon>
        <taxon>Francisellaceae</taxon>
        <taxon>Francisella</taxon>
    </lineage>
</organism>
<dbReference type="Proteomes" id="UP000001944">
    <property type="component" value="Chromosome"/>
</dbReference>
<accession>A0AAI8BI63</accession>